<dbReference type="EMBL" id="CP003344">
    <property type="protein sequence ID" value="AGA68662.1"/>
    <property type="molecule type" value="Genomic_DNA"/>
</dbReference>
<organism evidence="2 3">
    <name type="scientific">Desulfitobacterium dichloroeliminans (strain LMG P-21439 / DCA1)</name>
    <dbReference type="NCBI Taxonomy" id="871963"/>
    <lineage>
        <taxon>Bacteria</taxon>
        <taxon>Bacillati</taxon>
        <taxon>Bacillota</taxon>
        <taxon>Clostridia</taxon>
        <taxon>Eubacteriales</taxon>
        <taxon>Desulfitobacteriaceae</taxon>
        <taxon>Desulfitobacterium</taxon>
    </lineage>
</organism>
<keyword evidence="1" id="KW-0472">Membrane</keyword>
<sequence length="151" mass="17492">MRNSSILLALTGARIESGYTVPGHLQSHIALFNSEPLVYTNPHLWVVYFLIMLSLGIACIVLIGRRRRDRCQEKPNWSIPTLDSKKNEVVDEEEAFLRLKRLNDRLLGEIKSLDSQFTSGKIPEERYQDLREQKKEMLVRVKIRLKDLTDG</sequence>
<gene>
    <name evidence="2" type="ordered locus">Desdi_1148</name>
</gene>
<protein>
    <submittedName>
        <fullName evidence="2">Uncharacterized protein</fullName>
    </submittedName>
</protein>
<dbReference type="HOGENOM" id="CLU_1728422_0_0_9"/>
<evidence type="ECO:0000256" key="1">
    <source>
        <dbReference type="SAM" id="Phobius"/>
    </source>
</evidence>
<accession>L0F654</accession>
<feature type="transmembrane region" description="Helical" evidence="1">
    <location>
        <begin position="42"/>
        <end position="64"/>
    </location>
</feature>
<dbReference type="KEGG" id="ddl:Desdi_1148"/>
<proteinExistence type="predicted"/>
<dbReference type="Proteomes" id="UP000010797">
    <property type="component" value="Chromosome"/>
</dbReference>
<keyword evidence="1" id="KW-0812">Transmembrane</keyword>
<evidence type="ECO:0000313" key="2">
    <source>
        <dbReference type="EMBL" id="AGA68662.1"/>
    </source>
</evidence>
<reference evidence="3" key="1">
    <citation type="submission" date="2012-02" db="EMBL/GenBank/DDBJ databases">
        <title>Complete sequence of Desulfitobacterium dichloroeliminans LMG P-21439.</title>
        <authorList>
            <person name="Lucas S."/>
            <person name="Han J."/>
            <person name="Lapidus A."/>
            <person name="Cheng J.-F."/>
            <person name="Goodwin L."/>
            <person name="Pitluck S."/>
            <person name="Peters L."/>
            <person name="Ovchinnikova G."/>
            <person name="Teshima H."/>
            <person name="Detter J.C."/>
            <person name="Han C."/>
            <person name="Tapia R."/>
            <person name="Land M."/>
            <person name="Hauser L."/>
            <person name="Kyrpides N."/>
            <person name="Ivanova N."/>
            <person name="Pagani I."/>
            <person name="Kruse T."/>
            <person name="de Vos W.M."/>
            <person name="Boon N."/>
            <person name="Smidt H."/>
            <person name="Woyke T."/>
        </authorList>
    </citation>
    <scope>NUCLEOTIDE SEQUENCE [LARGE SCALE GENOMIC DNA]</scope>
    <source>
        <strain evidence="3">LMG P-21439 / DCA1</strain>
    </source>
</reference>
<dbReference type="STRING" id="871963.Desdi_1148"/>
<keyword evidence="1" id="KW-1133">Transmembrane helix</keyword>
<dbReference type="AlphaFoldDB" id="L0F654"/>
<evidence type="ECO:0000313" key="3">
    <source>
        <dbReference type="Proteomes" id="UP000010797"/>
    </source>
</evidence>
<keyword evidence="3" id="KW-1185">Reference proteome</keyword>
<name>L0F654_DESDL</name>